<evidence type="ECO:0000313" key="2">
    <source>
        <dbReference type="Proteomes" id="UP000238358"/>
    </source>
</evidence>
<evidence type="ECO:0000313" key="1">
    <source>
        <dbReference type="EMBL" id="AVO26400.1"/>
    </source>
</evidence>
<organism evidence="1 2">
    <name type="scientific">Megasphaera elsdenii</name>
    <dbReference type="NCBI Taxonomy" id="907"/>
    <lineage>
        <taxon>Bacteria</taxon>
        <taxon>Bacillati</taxon>
        <taxon>Bacillota</taxon>
        <taxon>Negativicutes</taxon>
        <taxon>Veillonellales</taxon>
        <taxon>Veillonellaceae</taxon>
        <taxon>Megasphaera</taxon>
    </lineage>
</organism>
<gene>
    <name evidence="1" type="ORF">C6Y28_01475</name>
</gene>
<dbReference type="AlphaFoldDB" id="A0A2S0M4L5"/>
<dbReference type="Proteomes" id="UP000238358">
    <property type="component" value="Chromosome"/>
</dbReference>
<protein>
    <submittedName>
        <fullName evidence="1">Uncharacterized protein</fullName>
    </submittedName>
</protein>
<reference evidence="1 2" key="1">
    <citation type="journal article" date="2018" name="Genome Announc.">
        <title>Complete genomes of two Megasphaera elsdenii strains, NCIMB 702410 and ATCC 25940.</title>
        <authorList>
            <person name="Hatmaker E.A."/>
            <person name="O'Dell K."/>
            <person name="Riley L.A."/>
            <person name="Klingeman D.M."/>
            <person name="Guss A.M."/>
        </authorList>
    </citation>
    <scope>NUCLEOTIDE SEQUENCE [LARGE SCALE GENOMIC DNA]</scope>
    <source>
        <strain evidence="1 2">NCIMB702410</strain>
    </source>
</reference>
<proteinExistence type="predicted"/>
<accession>A0A2S0M4L5</accession>
<name>A0A2S0M4L5_MEGEL</name>
<dbReference type="EMBL" id="CP027569">
    <property type="protein sequence ID" value="AVO26400.1"/>
    <property type="molecule type" value="Genomic_DNA"/>
</dbReference>
<sequence>MTIIAWRENWGHRWNYKEVYSMDRDKKEPCGDMAKKDNHYSIKSFIRIKVFHGMKHDGLRNLFEVAKKKAIRNQKK</sequence>